<feature type="repeat" description="HEAT" evidence="3">
    <location>
        <begin position="223"/>
        <end position="260"/>
    </location>
</feature>
<dbReference type="InterPro" id="IPR021133">
    <property type="entry name" value="HEAT_type_2"/>
</dbReference>
<dbReference type="STRING" id="448386.A0A2V3IQZ5"/>
<evidence type="ECO:0000256" key="3">
    <source>
        <dbReference type="PROSITE-ProRule" id="PRU00103"/>
    </source>
</evidence>
<dbReference type="PANTHER" id="PTHR10648:SF4">
    <property type="entry name" value="PROTEIN PHOSPHATASE 2 (FORMERLY 2A), REGULATORY SUBUNIT A, BETA ISOFORM-RELATED"/>
    <property type="match status" value="1"/>
</dbReference>
<proteinExistence type="inferred from homology"/>
<dbReference type="SUPFAM" id="SSF48371">
    <property type="entry name" value="ARM repeat"/>
    <property type="match status" value="1"/>
</dbReference>
<dbReference type="GO" id="GO:0000159">
    <property type="term" value="C:protein phosphatase type 2A complex"/>
    <property type="evidence" value="ECO:0007669"/>
    <property type="project" value="TreeGrafter"/>
</dbReference>
<feature type="repeat" description="HEAT" evidence="3">
    <location>
        <begin position="17"/>
        <end position="55"/>
    </location>
</feature>
<evidence type="ECO:0000313" key="7">
    <source>
        <dbReference type="Proteomes" id="UP000247409"/>
    </source>
</evidence>
<dbReference type="Proteomes" id="UP000247409">
    <property type="component" value="Unassembled WGS sequence"/>
</dbReference>
<evidence type="ECO:0000313" key="6">
    <source>
        <dbReference type="EMBL" id="PXF44536.1"/>
    </source>
</evidence>
<dbReference type="AlphaFoldDB" id="A0A2V3IQZ5"/>
<feature type="domain" description="Phosphatase PP2A regulatory subunit A/Splicing factor 3B subunit 1-like HEAT repeat" evidence="5">
    <location>
        <begin position="359"/>
        <end position="447"/>
    </location>
</feature>
<reference evidence="6 7" key="1">
    <citation type="journal article" date="2018" name="Mol. Biol. Evol.">
        <title>Analysis of the draft genome of the red seaweed Gracilariopsis chorda provides insights into genome size evolution in Rhodophyta.</title>
        <authorList>
            <person name="Lee J."/>
            <person name="Yang E.C."/>
            <person name="Graf L."/>
            <person name="Yang J.H."/>
            <person name="Qiu H."/>
            <person name="Zel Zion U."/>
            <person name="Chan C.X."/>
            <person name="Stephens T.G."/>
            <person name="Weber A.P.M."/>
            <person name="Boo G.H."/>
            <person name="Boo S.M."/>
            <person name="Kim K.M."/>
            <person name="Shin Y."/>
            <person name="Jung M."/>
            <person name="Lee S.J."/>
            <person name="Yim H.S."/>
            <person name="Lee J.H."/>
            <person name="Bhattacharya D."/>
            <person name="Yoon H.S."/>
        </authorList>
    </citation>
    <scope>NUCLEOTIDE SEQUENCE [LARGE SCALE GENOMIC DNA]</scope>
    <source>
        <strain evidence="6 7">SKKU-2015</strain>
        <tissue evidence="6">Whole body</tissue>
    </source>
</reference>
<evidence type="ECO:0000259" key="5">
    <source>
        <dbReference type="Pfam" id="PF22646"/>
    </source>
</evidence>
<dbReference type="GO" id="GO:0005634">
    <property type="term" value="C:nucleus"/>
    <property type="evidence" value="ECO:0007669"/>
    <property type="project" value="TreeGrafter"/>
</dbReference>
<feature type="repeat" description="HEAT" evidence="3">
    <location>
        <begin position="327"/>
        <end position="365"/>
    </location>
</feature>
<feature type="repeat" description="HEAT" evidence="3">
    <location>
        <begin position="455"/>
        <end position="493"/>
    </location>
</feature>
<dbReference type="PROSITE" id="PS50077">
    <property type="entry name" value="HEAT_REPEAT"/>
    <property type="match status" value="8"/>
</dbReference>
<protein>
    <submittedName>
        <fullName evidence="6">Serine/threonine-protein phosphatase 2A 65 kDa regulatory subunit A beta isoform</fullName>
    </submittedName>
</protein>
<dbReference type="EMBL" id="NBIV01000088">
    <property type="protein sequence ID" value="PXF44536.1"/>
    <property type="molecule type" value="Genomic_DNA"/>
</dbReference>
<dbReference type="InterPro" id="IPR051023">
    <property type="entry name" value="PP2A_Regulatory_Subunit_A"/>
</dbReference>
<sequence length="687" mass="76147">MTTAVAQEEELDASLYPIAVLLDELKHEDIQLRLNATRRIKTIADALGPERTRGELLPFITETVDDEDEVLLTLAEELGDFLEEVGGPPYSAVLVQPLETLANAEETVVREKAVESLCNLSNQVQLQSEDDARSLHVDHLFPLAQRLANGDWFTSRMSACSLFADLYSRIPDDHTDLRTEILDLYKCLVHDSTPMVRRAAASNIGNFATAVYQHSPTLVCEQLLPLFADLVEDDQDSVRLIIVENAPVFAALLNPIDTLEVADTSMSSESQEPNGFASSNTPLNCNPDRQADSSDARPNAAERPSNLPSAPTGNGPLSHHRTATERIIDMVRGFSADKSWRVRYMVATRLNDLCDALGPEATRTDLLHAYMTVLQDNEPEVRTAAAFKVADIVKKLVALPPKPGSSSGSDHVIYDIFPNVAQLVTDSSQHVRAALASNIMGLAPVLGVEVTVSHLVEIVLSLLKDEYPEVRLNVITHLDKVSFIMSIEKLSSELLPAIVDLAEDKNWRVRLAIIERIPLLARQLGKDFFEENNKLGDLCISWLGDCVFSIREAAIKNLRALTEIFGLEWAKKYIVPQVTDMYDESGNYLLRMTALHAIGILSEVLGPETVEESFLPIVTERASRDPVPNVRFCSAKTLNRVIPYVREDVRESKIRPCLMTLVDSSEKDQDVNYFAQQALLKLSSCPT</sequence>
<feature type="repeat" description="HEAT" evidence="3">
    <location>
        <begin position="574"/>
        <end position="613"/>
    </location>
</feature>
<gene>
    <name evidence="6" type="ORF">BWQ96_05714</name>
</gene>
<evidence type="ECO:0000256" key="1">
    <source>
        <dbReference type="ARBA" id="ARBA00022737"/>
    </source>
</evidence>
<feature type="repeat" description="HEAT" evidence="3">
    <location>
        <begin position="416"/>
        <end position="454"/>
    </location>
</feature>
<feature type="repeat" description="HEAT" evidence="3">
    <location>
        <begin position="614"/>
        <end position="653"/>
    </location>
</feature>
<keyword evidence="7" id="KW-1185">Reference proteome</keyword>
<accession>A0A2V3IQZ5</accession>
<feature type="compositionally biased region" description="Polar residues" evidence="4">
    <location>
        <begin position="264"/>
        <end position="284"/>
    </location>
</feature>
<comment type="caution">
    <text evidence="6">The sequence shown here is derived from an EMBL/GenBank/DDBJ whole genome shotgun (WGS) entry which is preliminary data.</text>
</comment>
<dbReference type="Pfam" id="PF22646">
    <property type="entry name" value="PPP2R1A-like_HEAT"/>
    <property type="match status" value="1"/>
</dbReference>
<evidence type="ECO:0000256" key="4">
    <source>
        <dbReference type="SAM" id="MobiDB-lite"/>
    </source>
</evidence>
<name>A0A2V3IQZ5_9FLOR</name>
<feature type="region of interest" description="Disordered" evidence="4">
    <location>
        <begin position="263"/>
        <end position="319"/>
    </location>
</feature>
<feature type="repeat" description="HEAT" evidence="3">
    <location>
        <begin position="494"/>
        <end position="532"/>
    </location>
</feature>
<dbReference type="GO" id="GO:0019888">
    <property type="term" value="F:protein phosphatase regulator activity"/>
    <property type="evidence" value="ECO:0007669"/>
    <property type="project" value="TreeGrafter"/>
</dbReference>
<dbReference type="InterPro" id="IPR016024">
    <property type="entry name" value="ARM-type_fold"/>
</dbReference>
<dbReference type="InterPro" id="IPR011989">
    <property type="entry name" value="ARM-like"/>
</dbReference>
<dbReference type="Gene3D" id="1.25.10.10">
    <property type="entry name" value="Leucine-rich Repeat Variant"/>
    <property type="match status" value="1"/>
</dbReference>
<evidence type="ECO:0000256" key="2">
    <source>
        <dbReference type="ARBA" id="ARBA00038332"/>
    </source>
</evidence>
<keyword evidence="1" id="KW-0677">Repeat</keyword>
<dbReference type="OrthoDB" id="340346at2759"/>
<comment type="similarity">
    <text evidence="2">Belongs to the phosphatase 2A regulatory subunit A family.</text>
</comment>
<dbReference type="PANTHER" id="PTHR10648">
    <property type="entry name" value="SERINE/THREONINE-PROTEIN PHOSPHATASE PP2A 65 KDA REGULATORY SUBUNIT"/>
    <property type="match status" value="1"/>
</dbReference>
<organism evidence="6 7">
    <name type="scientific">Gracilariopsis chorda</name>
    <dbReference type="NCBI Taxonomy" id="448386"/>
    <lineage>
        <taxon>Eukaryota</taxon>
        <taxon>Rhodophyta</taxon>
        <taxon>Florideophyceae</taxon>
        <taxon>Rhodymeniophycidae</taxon>
        <taxon>Gracilariales</taxon>
        <taxon>Gracilariaceae</taxon>
        <taxon>Gracilariopsis</taxon>
    </lineage>
</organism>
<dbReference type="InterPro" id="IPR054573">
    <property type="entry name" value="PP2A/SF3B1-like_HEAT"/>
</dbReference>
<dbReference type="GO" id="GO:0005829">
    <property type="term" value="C:cytosol"/>
    <property type="evidence" value="ECO:0007669"/>
    <property type="project" value="TreeGrafter"/>
</dbReference>